<dbReference type="EMBL" id="JAIVGD010000015">
    <property type="protein sequence ID" value="KAH0758303.1"/>
    <property type="molecule type" value="Genomic_DNA"/>
</dbReference>
<organism evidence="1 2">
    <name type="scientific">Solanum tuberosum</name>
    <name type="common">Potato</name>
    <dbReference type="NCBI Taxonomy" id="4113"/>
    <lineage>
        <taxon>Eukaryota</taxon>
        <taxon>Viridiplantae</taxon>
        <taxon>Streptophyta</taxon>
        <taxon>Embryophyta</taxon>
        <taxon>Tracheophyta</taxon>
        <taxon>Spermatophyta</taxon>
        <taxon>Magnoliopsida</taxon>
        <taxon>eudicotyledons</taxon>
        <taxon>Gunneridae</taxon>
        <taxon>Pentapetalae</taxon>
        <taxon>asterids</taxon>
        <taxon>lamiids</taxon>
        <taxon>Solanales</taxon>
        <taxon>Solanaceae</taxon>
        <taxon>Solanoideae</taxon>
        <taxon>Solaneae</taxon>
        <taxon>Solanum</taxon>
    </lineage>
</organism>
<keyword evidence="2" id="KW-1185">Reference proteome</keyword>
<gene>
    <name evidence="1" type="ORF">KY290_021796</name>
</gene>
<dbReference type="InterPro" id="IPR040256">
    <property type="entry name" value="At4g02000-like"/>
</dbReference>
<dbReference type="Proteomes" id="UP000826656">
    <property type="component" value="Unassembled WGS sequence"/>
</dbReference>
<dbReference type="PANTHER" id="PTHR31286">
    <property type="entry name" value="GLYCINE-RICH CELL WALL STRUCTURAL PROTEIN 1.8-LIKE"/>
    <property type="match status" value="1"/>
</dbReference>
<reference evidence="1 2" key="1">
    <citation type="journal article" date="2021" name="bioRxiv">
        <title>Chromosome-scale and haplotype-resolved genome assembly of a tetraploid potato cultivar.</title>
        <authorList>
            <person name="Sun H."/>
            <person name="Jiao W.-B."/>
            <person name="Krause K."/>
            <person name="Campoy J.A."/>
            <person name="Goel M."/>
            <person name="Folz-Donahue K."/>
            <person name="Kukat C."/>
            <person name="Huettel B."/>
            <person name="Schneeberger K."/>
        </authorList>
    </citation>
    <scope>NUCLEOTIDE SEQUENCE [LARGE SCALE GENOMIC DNA]</scope>
    <source>
        <strain evidence="1">SolTubOtavaFocal</strain>
        <tissue evidence="1">Leaves</tissue>
    </source>
</reference>
<proteinExistence type="predicted"/>
<sequence length="101" mass="11572">MKRWQPNFVASEAIETYSSIWLRLPELPTEYYDHTILAKIGNKIGRLVETNVCTSATLRGRYARICVEVPLEKPVRSHIHIGNVKQNIIYEREGILCLSCG</sequence>
<comment type="caution">
    <text evidence="1">The sequence shown here is derived from an EMBL/GenBank/DDBJ whole genome shotgun (WGS) entry which is preliminary data.</text>
</comment>
<protein>
    <recommendedName>
        <fullName evidence="3">DUF4283 domain-containing protein</fullName>
    </recommendedName>
</protein>
<name>A0ABQ7V4K9_SOLTU</name>
<evidence type="ECO:0008006" key="3">
    <source>
        <dbReference type="Google" id="ProtNLM"/>
    </source>
</evidence>
<dbReference type="PANTHER" id="PTHR31286:SF99">
    <property type="entry name" value="DUF4283 DOMAIN-CONTAINING PROTEIN"/>
    <property type="match status" value="1"/>
</dbReference>
<accession>A0ABQ7V4K9</accession>
<evidence type="ECO:0000313" key="1">
    <source>
        <dbReference type="EMBL" id="KAH0758303.1"/>
    </source>
</evidence>
<evidence type="ECO:0000313" key="2">
    <source>
        <dbReference type="Proteomes" id="UP000826656"/>
    </source>
</evidence>